<proteinExistence type="predicted"/>
<dbReference type="HOGENOM" id="CLU_2610930_0_0_1"/>
<organism evidence="1 2">
    <name type="scientific">Vitis vinifera</name>
    <name type="common">Grape</name>
    <dbReference type="NCBI Taxonomy" id="29760"/>
    <lineage>
        <taxon>Eukaryota</taxon>
        <taxon>Viridiplantae</taxon>
        <taxon>Streptophyta</taxon>
        <taxon>Embryophyta</taxon>
        <taxon>Tracheophyta</taxon>
        <taxon>Spermatophyta</taxon>
        <taxon>Magnoliopsida</taxon>
        <taxon>eudicotyledons</taxon>
        <taxon>Gunneridae</taxon>
        <taxon>Pentapetalae</taxon>
        <taxon>rosids</taxon>
        <taxon>Vitales</taxon>
        <taxon>Vitaceae</taxon>
        <taxon>Viteae</taxon>
        <taxon>Vitis</taxon>
    </lineage>
</organism>
<reference evidence="2" key="1">
    <citation type="journal article" date="2007" name="Nature">
        <title>The grapevine genome sequence suggests ancestral hexaploidization in major angiosperm phyla.</title>
        <authorList>
            <consortium name="The French-Italian Public Consortium for Grapevine Genome Characterization."/>
            <person name="Jaillon O."/>
            <person name="Aury J.-M."/>
            <person name="Noel B."/>
            <person name="Policriti A."/>
            <person name="Clepet C."/>
            <person name="Casagrande A."/>
            <person name="Choisne N."/>
            <person name="Aubourg S."/>
            <person name="Vitulo N."/>
            <person name="Jubin C."/>
            <person name="Vezzi A."/>
            <person name="Legeai F."/>
            <person name="Hugueney P."/>
            <person name="Dasilva C."/>
            <person name="Horner D."/>
            <person name="Mica E."/>
            <person name="Jublot D."/>
            <person name="Poulain J."/>
            <person name="Bruyere C."/>
            <person name="Billault A."/>
            <person name="Segurens B."/>
            <person name="Gouyvenoux M."/>
            <person name="Ugarte E."/>
            <person name="Cattonaro F."/>
            <person name="Anthouard V."/>
            <person name="Vico V."/>
            <person name="Del Fabbro C."/>
            <person name="Alaux M."/>
            <person name="Di Gaspero G."/>
            <person name="Dumas V."/>
            <person name="Felice N."/>
            <person name="Paillard S."/>
            <person name="Juman I."/>
            <person name="Moroldo M."/>
            <person name="Scalabrin S."/>
            <person name="Canaguier A."/>
            <person name="Le Clainche I."/>
            <person name="Malacrida G."/>
            <person name="Durand E."/>
            <person name="Pesole G."/>
            <person name="Laucou V."/>
            <person name="Chatelet P."/>
            <person name="Merdinoglu D."/>
            <person name="Delledonne M."/>
            <person name="Pezzotti M."/>
            <person name="Lecharny A."/>
            <person name="Scarpelli C."/>
            <person name="Artiguenave F."/>
            <person name="Pe M.E."/>
            <person name="Valle G."/>
            <person name="Morgante M."/>
            <person name="Caboche M."/>
            <person name="Adam-Blondon A.-F."/>
            <person name="Weissenbach J."/>
            <person name="Quetier F."/>
            <person name="Wincker P."/>
        </authorList>
    </citation>
    <scope>NUCLEOTIDE SEQUENCE [LARGE SCALE GENOMIC DNA]</scope>
    <source>
        <strain evidence="2">cv. Pinot noir / PN40024</strain>
    </source>
</reference>
<dbReference type="PaxDb" id="29760-VIT_00s0285g00030.t01"/>
<protein>
    <submittedName>
        <fullName evidence="1">Uncharacterized protein</fullName>
    </submittedName>
</protein>
<dbReference type="STRING" id="29760.D7SYY0"/>
<dbReference type="Proteomes" id="UP000009183">
    <property type="component" value="Unassembled WGS sequence, unordered"/>
</dbReference>
<dbReference type="EMBL" id="FN595264">
    <property type="protein sequence ID" value="CBI23437.3"/>
    <property type="molecule type" value="Genomic_DNA"/>
</dbReference>
<evidence type="ECO:0000313" key="1">
    <source>
        <dbReference type="EMBL" id="CBI23437.3"/>
    </source>
</evidence>
<evidence type="ECO:0000313" key="2">
    <source>
        <dbReference type="Proteomes" id="UP000009183"/>
    </source>
</evidence>
<sequence length="79" mass="9177">MHCGRYVMAGEITKIHKEKKQGKTLFISVSNNRLSLDLLFQLGVFLERELRGRRLEVYGDQLWMPTSMVTNGCFNDLEL</sequence>
<accession>D7SYY0</accession>
<name>D7SYY0_VITVI</name>
<gene>
    <name evidence="1" type="ORF">VIT_00s0285g00030</name>
</gene>
<dbReference type="AlphaFoldDB" id="D7SYY0"/>
<keyword evidence="2" id="KW-1185">Reference proteome</keyword>
<dbReference type="InParanoid" id="D7SYY0"/>